<evidence type="ECO:0000313" key="3">
    <source>
        <dbReference type="Proteomes" id="UP000634136"/>
    </source>
</evidence>
<reference evidence="2" key="1">
    <citation type="submission" date="2020-09" db="EMBL/GenBank/DDBJ databases">
        <title>Genome-Enabled Discovery of Anthraquinone Biosynthesis in Senna tora.</title>
        <authorList>
            <person name="Kang S.-H."/>
            <person name="Pandey R.P."/>
            <person name="Lee C.-M."/>
            <person name="Sim J.-S."/>
            <person name="Jeong J.-T."/>
            <person name="Choi B.-S."/>
            <person name="Jung M."/>
            <person name="Ginzburg D."/>
            <person name="Zhao K."/>
            <person name="Won S.Y."/>
            <person name="Oh T.-J."/>
            <person name="Yu Y."/>
            <person name="Kim N.-H."/>
            <person name="Lee O.R."/>
            <person name="Lee T.-H."/>
            <person name="Bashyal P."/>
            <person name="Kim T.-S."/>
            <person name="Lee W.-H."/>
            <person name="Kawkins C."/>
            <person name="Kim C.-K."/>
            <person name="Kim J.S."/>
            <person name="Ahn B.O."/>
            <person name="Rhee S.Y."/>
            <person name="Sohng J.K."/>
        </authorList>
    </citation>
    <scope>NUCLEOTIDE SEQUENCE</scope>
    <source>
        <tissue evidence="2">Leaf</tissue>
    </source>
</reference>
<keyword evidence="1" id="KW-1133">Transmembrane helix</keyword>
<keyword evidence="1" id="KW-0812">Transmembrane</keyword>
<organism evidence="2 3">
    <name type="scientific">Senna tora</name>
    <dbReference type="NCBI Taxonomy" id="362788"/>
    <lineage>
        <taxon>Eukaryota</taxon>
        <taxon>Viridiplantae</taxon>
        <taxon>Streptophyta</taxon>
        <taxon>Embryophyta</taxon>
        <taxon>Tracheophyta</taxon>
        <taxon>Spermatophyta</taxon>
        <taxon>Magnoliopsida</taxon>
        <taxon>eudicotyledons</taxon>
        <taxon>Gunneridae</taxon>
        <taxon>Pentapetalae</taxon>
        <taxon>rosids</taxon>
        <taxon>fabids</taxon>
        <taxon>Fabales</taxon>
        <taxon>Fabaceae</taxon>
        <taxon>Caesalpinioideae</taxon>
        <taxon>Cassia clade</taxon>
        <taxon>Senna</taxon>
    </lineage>
</organism>
<gene>
    <name evidence="2" type="ORF">G2W53_002221</name>
</gene>
<evidence type="ECO:0000313" key="2">
    <source>
        <dbReference type="EMBL" id="KAF7845316.1"/>
    </source>
</evidence>
<proteinExistence type="predicted"/>
<evidence type="ECO:0000256" key="1">
    <source>
        <dbReference type="SAM" id="Phobius"/>
    </source>
</evidence>
<name>A0A834XK53_9FABA</name>
<dbReference type="AlphaFoldDB" id="A0A834XK53"/>
<dbReference type="Proteomes" id="UP000634136">
    <property type="component" value="Unassembled WGS sequence"/>
</dbReference>
<feature type="transmembrane region" description="Helical" evidence="1">
    <location>
        <begin position="105"/>
        <end position="126"/>
    </location>
</feature>
<keyword evidence="1" id="KW-0472">Membrane</keyword>
<dbReference type="EMBL" id="JAAIUW010000001">
    <property type="protein sequence ID" value="KAF7845316.1"/>
    <property type="molecule type" value="Genomic_DNA"/>
</dbReference>
<keyword evidence="3" id="KW-1185">Reference proteome</keyword>
<comment type="caution">
    <text evidence="2">The sequence shown here is derived from an EMBL/GenBank/DDBJ whole genome shotgun (WGS) entry which is preliminary data.</text>
</comment>
<sequence length="139" mass="14792">MVSKLHDRVMVEDSDDEVGDVVEPLQNLELDGEGIVDVAVQHTEDSDVVPCEQLEDASEIVTTEPDTAVPVLLVPARAVLEVPMLVVPPLAAVQTTDGFSIARGYLDLSSLLVLCLASIILGFAVLDKKPSAQDVAMDV</sequence>
<accession>A0A834XK53</accession>
<protein>
    <submittedName>
        <fullName evidence="2">Uncharacterized protein</fullName>
    </submittedName>
</protein>